<feature type="region of interest" description="Disordered" evidence="1">
    <location>
        <begin position="181"/>
        <end position="321"/>
    </location>
</feature>
<keyword evidence="3" id="KW-1185">Reference proteome</keyword>
<accession>A0AAD3XIJ1</accession>
<dbReference type="PANTHER" id="PTHR34562">
    <property type="entry name" value="WPP DOMAIN-INTERACTING PROTEIN 2"/>
    <property type="match status" value="1"/>
</dbReference>
<feature type="compositionally biased region" description="Low complexity" evidence="1">
    <location>
        <begin position="247"/>
        <end position="257"/>
    </location>
</feature>
<comment type="caution">
    <text evidence="2">The sequence shown here is derived from an EMBL/GenBank/DDBJ whole genome shotgun (WGS) entry which is preliminary data.</text>
</comment>
<reference evidence="2" key="1">
    <citation type="submission" date="2023-05" db="EMBL/GenBank/DDBJ databases">
        <title>Nepenthes gracilis genome sequencing.</title>
        <authorList>
            <person name="Fukushima K."/>
        </authorList>
    </citation>
    <scope>NUCLEOTIDE SEQUENCE</scope>
    <source>
        <strain evidence="2">SING2019-196</strain>
    </source>
</reference>
<feature type="region of interest" description="Disordered" evidence="1">
    <location>
        <begin position="60"/>
        <end position="100"/>
    </location>
</feature>
<feature type="region of interest" description="Disordered" evidence="1">
    <location>
        <begin position="113"/>
        <end position="138"/>
    </location>
</feature>
<dbReference type="PANTHER" id="PTHR34562:SF8">
    <property type="entry name" value="WPP DOMAIN-INTERACTING PROTEIN 1"/>
    <property type="match status" value="1"/>
</dbReference>
<gene>
    <name evidence="2" type="ORF">Nepgr_007732</name>
</gene>
<dbReference type="Proteomes" id="UP001279734">
    <property type="component" value="Unassembled WGS sequence"/>
</dbReference>
<evidence type="ECO:0000313" key="3">
    <source>
        <dbReference type="Proteomes" id="UP001279734"/>
    </source>
</evidence>
<protein>
    <submittedName>
        <fullName evidence="2">Uncharacterized protein</fullName>
    </submittedName>
</protein>
<sequence>MDLESGRPSPESMGKDDVTSAALLPNSDDVNKTETNGSCAHDICDLNSDGDAYEIPELDESANHAEEFGKLNSDEQADVKSRADSGSEKSNHLNSGEDVDALILGNSKIREIHDCRPLDSPSSPASTSRGVSGSSPLIATKGYGLKKWRRIKREFTKDGSPNLDSNKMLKRGLPCPVNFVDTSALPADMNPKSEAEASVSSTNALANSVGGADDFSIPGSNSVYRLESGSMFSAGTDSDNSEDRNSKSSTAASAPKSRYGMPKAIGYPREKYRMKNQSGRNLGNAGQLLQQGKGQVDTSKKPRAVKQPQDRQGEFPFQHGI</sequence>
<feature type="compositionally biased region" description="Basic and acidic residues" evidence="1">
    <location>
        <begin position="61"/>
        <end position="91"/>
    </location>
</feature>
<organism evidence="2 3">
    <name type="scientific">Nepenthes gracilis</name>
    <name type="common">Slender pitcher plant</name>
    <dbReference type="NCBI Taxonomy" id="150966"/>
    <lineage>
        <taxon>Eukaryota</taxon>
        <taxon>Viridiplantae</taxon>
        <taxon>Streptophyta</taxon>
        <taxon>Embryophyta</taxon>
        <taxon>Tracheophyta</taxon>
        <taxon>Spermatophyta</taxon>
        <taxon>Magnoliopsida</taxon>
        <taxon>eudicotyledons</taxon>
        <taxon>Gunneridae</taxon>
        <taxon>Pentapetalae</taxon>
        <taxon>Caryophyllales</taxon>
        <taxon>Nepenthaceae</taxon>
        <taxon>Nepenthes</taxon>
    </lineage>
</organism>
<feature type="compositionally biased region" description="Polar residues" evidence="1">
    <location>
        <begin position="120"/>
        <end position="137"/>
    </location>
</feature>
<feature type="compositionally biased region" description="Polar residues" evidence="1">
    <location>
        <begin position="287"/>
        <end position="297"/>
    </location>
</feature>
<evidence type="ECO:0000256" key="1">
    <source>
        <dbReference type="SAM" id="MobiDB-lite"/>
    </source>
</evidence>
<dbReference type="EMBL" id="BSYO01000006">
    <property type="protein sequence ID" value="GMH05892.1"/>
    <property type="molecule type" value="Genomic_DNA"/>
</dbReference>
<dbReference type="AlphaFoldDB" id="A0AAD3XIJ1"/>
<feature type="region of interest" description="Disordered" evidence="1">
    <location>
        <begin position="1"/>
        <end position="41"/>
    </location>
</feature>
<proteinExistence type="predicted"/>
<evidence type="ECO:0000313" key="2">
    <source>
        <dbReference type="EMBL" id="GMH05892.1"/>
    </source>
</evidence>
<dbReference type="InterPro" id="IPR044696">
    <property type="entry name" value="WIP1/2/3"/>
</dbReference>
<name>A0AAD3XIJ1_NEPGR</name>